<dbReference type="Proteomes" id="UP001500994">
    <property type="component" value="Unassembled WGS sequence"/>
</dbReference>
<evidence type="ECO:0000313" key="2">
    <source>
        <dbReference type="Proteomes" id="UP001500994"/>
    </source>
</evidence>
<accession>A0ABN3T5W8</accession>
<evidence type="ECO:0000313" key="1">
    <source>
        <dbReference type="EMBL" id="GAA2692063.1"/>
    </source>
</evidence>
<reference evidence="1 2" key="1">
    <citation type="journal article" date="2019" name="Int. J. Syst. Evol. Microbiol.">
        <title>The Global Catalogue of Microorganisms (GCM) 10K type strain sequencing project: providing services to taxonomists for standard genome sequencing and annotation.</title>
        <authorList>
            <consortium name="The Broad Institute Genomics Platform"/>
            <consortium name="The Broad Institute Genome Sequencing Center for Infectious Disease"/>
            <person name="Wu L."/>
            <person name="Ma J."/>
        </authorList>
    </citation>
    <scope>NUCLEOTIDE SEQUENCE [LARGE SCALE GENOMIC DNA]</scope>
    <source>
        <strain evidence="1 2">JCM 16374</strain>
    </source>
</reference>
<gene>
    <name evidence="1" type="ORF">GCM10009864_78240</name>
</gene>
<dbReference type="SUPFAM" id="SSF56281">
    <property type="entry name" value="Metallo-hydrolase/oxidoreductase"/>
    <property type="match status" value="1"/>
</dbReference>
<protein>
    <recommendedName>
        <fullName evidence="3">Metallo-beta-lactamase domain-containing protein</fullName>
    </recommendedName>
</protein>
<keyword evidence="2" id="KW-1185">Reference proteome</keyword>
<dbReference type="EMBL" id="BAAARK010000059">
    <property type="protein sequence ID" value="GAA2692063.1"/>
    <property type="molecule type" value="Genomic_DNA"/>
</dbReference>
<dbReference type="InterPro" id="IPR036866">
    <property type="entry name" value="RibonucZ/Hydroxyglut_hydro"/>
</dbReference>
<sequence>MDVEVIFFYVGQGDCTFIRFIESGKTKCTVLLDCGTKSGGGIVPRAMGTAPAASEPSITWVRDRIAGYLADHDDVLDYLLISHPDEDHFNRLDRILCHDNQQLRYSINNVWYSCDPDDYREKDKFFIARLLEDVEPDKNQLKCTEPSHKDKKHGLQKKPERMFAPTAPRAFFSPRGAFPNIYLLTCQQLGPLPETSFYSDQLWVSLPKPETSVPGRRQAVGRAENRLYPGKKVIRTVTDRVTHLIDAEVKRLRTTVKPEITDAKEKRSRCEAQAYRDMFEKLETTAAKRKELVDALAPQLGRYSEKPGSTVFSGDRASVPRWVMTDPSGSTTETLHPRLAWNQWIDAEARRQLGKKYVGEKHAETQWKLRVDELMAHPVTMASAEYEDHLVTLAAKKCAKEEIDKQDPDEKAAAYKEFKERLEKNIIDFNKYVQEINKQKPPKPLKPWNPTAAEKQSLAQDHVWREAASQALTKWQMQRTQRPKEDWANASSMVCVVEGPARPSDGKRQQVWLMADALMVNEDLLRLRYQSDNFPKRASQKWLKCGHHGSETSTSKEWISFLEPAGLFISSGPHPSIRIPRSGHLDSTVIKAWQATSPSLYAPPGKRPGTKKPDPGGPFHQYVLWPEKKGYQVWRGDERRALGTTMIPSDADVDRASLPATKKGPGVPPPDRVNEARGVEWHLLLDSSGEFELWYE</sequence>
<organism evidence="1 2">
    <name type="scientific">Streptomyces lunalinharesii</name>
    <dbReference type="NCBI Taxonomy" id="333384"/>
    <lineage>
        <taxon>Bacteria</taxon>
        <taxon>Bacillati</taxon>
        <taxon>Actinomycetota</taxon>
        <taxon>Actinomycetes</taxon>
        <taxon>Kitasatosporales</taxon>
        <taxon>Streptomycetaceae</taxon>
        <taxon>Streptomyces</taxon>
    </lineage>
</organism>
<dbReference type="Gene3D" id="3.60.15.10">
    <property type="entry name" value="Ribonuclease Z/Hydroxyacylglutathione hydrolase-like"/>
    <property type="match status" value="2"/>
</dbReference>
<dbReference type="InterPro" id="IPR052159">
    <property type="entry name" value="Competence_DNA_uptake"/>
</dbReference>
<dbReference type="PANTHER" id="PTHR30619">
    <property type="entry name" value="DNA INTERNALIZATION/COMPETENCE PROTEIN COMEC/REC2"/>
    <property type="match status" value="1"/>
</dbReference>
<proteinExistence type="predicted"/>
<dbReference type="RefSeq" id="WP_344584593.1">
    <property type="nucleotide sequence ID" value="NZ_BAAARK010000059.1"/>
</dbReference>
<dbReference type="PANTHER" id="PTHR30619:SF1">
    <property type="entry name" value="RECOMBINATION PROTEIN 2"/>
    <property type="match status" value="1"/>
</dbReference>
<name>A0ABN3T5W8_9ACTN</name>
<comment type="caution">
    <text evidence="1">The sequence shown here is derived from an EMBL/GenBank/DDBJ whole genome shotgun (WGS) entry which is preliminary data.</text>
</comment>
<evidence type="ECO:0008006" key="3">
    <source>
        <dbReference type="Google" id="ProtNLM"/>
    </source>
</evidence>